<dbReference type="OrthoDB" id="64220at2759"/>
<dbReference type="InterPro" id="IPR001544">
    <property type="entry name" value="Aminotrans_IV"/>
</dbReference>
<evidence type="ECO:0000313" key="1">
    <source>
        <dbReference type="EMBL" id="KAG8462541.1"/>
    </source>
</evidence>
<protein>
    <submittedName>
        <fullName evidence="1">Uncharacterized protein</fullName>
    </submittedName>
</protein>
<dbReference type="InterPro" id="IPR043132">
    <property type="entry name" value="BCAT-like_C"/>
</dbReference>
<dbReference type="InterPro" id="IPR043131">
    <property type="entry name" value="BCAT-like_N"/>
</dbReference>
<sequence>MGGVFEDGARPLETILYSPATSIFLLERHHERMQRAAAALGFECATLEQLRARVFEAVGGAGAEVARRVRVVGQPDGSLELSATPLPPPHRAFPGIDPSAPPLRVALDRARVDSTRPDLVFKTTARRLYDGARARVGAGSSVGAEGPFDALLVNERDELTEAGIANVAVEIAPGRPWITPPLNSGLVDGVMRRELLRSGHLVEAVVTVRELLDVAARGACAAAGGGWRPRILCFNAVRGVYEVALDGAAGLDGSPEAHFRSGMSSAARMSSDIG</sequence>
<dbReference type="Gene3D" id="3.20.10.10">
    <property type="entry name" value="D-amino Acid Aminotransferase, subunit A, domain 2"/>
    <property type="match status" value="1"/>
</dbReference>
<name>A0A8J5XBQ5_DIALT</name>
<dbReference type="Proteomes" id="UP000751190">
    <property type="component" value="Unassembled WGS sequence"/>
</dbReference>
<proteinExistence type="predicted"/>
<dbReference type="AlphaFoldDB" id="A0A8J5XBQ5"/>
<dbReference type="Pfam" id="PF01063">
    <property type="entry name" value="Aminotran_4"/>
    <property type="match status" value="1"/>
</dbReference>
<reference evidence="1" key="1">
    <citation type="submission" date="2021-05" db="EMBL/GenBank/DDBJ databases">
        <title>The genome of the haptophyte Pavlova lutheri (Diacronema luteri, Pavlovales) - a model for lipid biosynthesis in eukaryotic algae.</title>
        <authorList>
            <person name="Hulatt C.J."/>
            <person name="Posewitz M.C."/>
        </authorList>
    </citation>
    <scope>NUCLEOTIDE SEQUENCE</scope>
    <source>
        <strain evidence="1">NIVA-4/92</strain>
    </source>
</reference>
<dbReference type="GO" id="GO:0003824">
    <property type="term" value="F:catalytic activity"/>
    <property type="evidence" value="ECO:0007669"/>
    <property type="project" value="InterPro"/>
</dbReference>
<dbReference type="Gene3D" id="3.30.470.10">
    <property type="match status" value="1"/>
</dbReference>
<keyword evidence="2" id="KW-1185">Reference proteome</keyword>
<dbReference type="EMBL" id="JAGTXO010000020">
    <property type="protein sequence ID" value="KAG8462541.1"/>
    <property type="molecule type" value="Genomic_DNA"/>
</dbReference>
<accession>A0A8J5XBQ5</accession>
<organism evidence="1 2">
    <name type="scientific">Diacronema lutheri</name>
    <name type="common">Unicellular marine alga</name>
    <name type="synonym">Monochrysis lutheri</name>
    <dbReference type="NCBI Taxonomy" id="2081491"/>
    <lineage>
        <taxon>Eukaryota</taxon>
        <taxon>Haptista</taxon>
        <taxon>Haptophyta</taxon>
        <taxon>Pavlovophyceae</taxon>
        <taxon>Pavlovales</taxon>
        <taxon>Pavlovaceae</taxon>
        <taxon>Diacronema</taxon>
    </lineage>
</organism>
<evidence type="ECO:0000313" key="2">
    <source>
        <dbReference type="Proteomes" id="UP000751190"/>
    </source>
</evidence>
<comment type="caution">
    <text evidence="1">The sequence shown here is derived from an EMBL/GenBank/DDBJ whole genome shotgun (WGS) entry which is preliminary data.</text>
</comment>
<dbReference type="OMA" id="RGMIRAK"/>
<dbReference type="InterPro" id="IPR036038">
    <property type="entry name" value="Aminotransferase-like"/>
</dbReference>
<dbReference type="SUPFAM" id="SSF56752">
    <property type="entry name" value="D-aminoacid aminotransferase-like PLP-dependent enzymes"/>
    <property type="match status" value="1"/>
</dbReference>
<gene>
    <name evidence="1" type="ORF">KFE25_010366</name>
</gene>